<sequence>MVELHPWGPGPNLYFSRARGWGLGTSFRFSKLAVFFFSVGRELAGPPPLIAPDDLLTRWAHQACFSSLLDSPVMYCCCYLSIKKPLAFPKKLKPTVLTSNATAKLPPSLPLSAESILSKSTLVPEEDLQLGVMFVKKLVEKASMKK</sequence>
<dbReference type="Proteomes" id="UP001162972">
    <property type="component" value="Chromosome 5"/>
</dbReference>
<gene>
    <name evidence="1" type="ORF">OIU84_006194</name>
</gene>
<protein>
    <submittedName>
        <fullName evidence="1">Uncharacterized protein</fullName>
    </submittedName>
</protein>
<keyword evidence="2" id="KW-1185">Reference proteome</keyword>
<reference evidence="1 2" key="1">
    <citation type="journal article" date="2023" name="Int. J. Mol. Sci.">
        <title>De Novo Assembly and Annotation of 11 Diverse Shrub Willow (Salix) Genomes Reveals Novel Gene Organization in Sex-Linked Regions.</title>
        <authorList>
            <person name="Hyden B."/>
            <person name="Feng K."/>
            <person name="Yates T.B."/>
            <person name="Jawdy S."/>
            <person name="Cereghino C."/>
            <person name="Smart L.B."/>
            <person name="Muchero W."/>
        </authorList>
    </citation>
    <scope>NUCLEOTIDE SEQUENCE [LARGE SCALE GENOMIC DNA]</scope>
    <source>
        <tissue evidence="1">Shoot tip</tissue>
    </source>
</reference>
<feature type="non-terminal residue" evidence="1">
    <location>
        <position position="146"/>
    </location>
</feature>
<name>A0AAD6P1X6_9ROSI</name>
<evidence type="ECO:0000313" key="2">
    <source>
        <dbReference type="Proteomes" id="UP001162972"/>
    </source>
</evidence>
<dbReference type="EMBL" id="JAPFFJ010000013">
    <property type="protein sequence ID" value="KAJ6413350.1"/>
    <property type="molecule type" value="Genomic_DNA"/>
</dbReference>
<evidence type="ECO:0000313" key="1">
    <source>
        <dbReference type="EMBL" id="KAJ6413350.1"/>
    </source>
</evidence>
<proteinExistence type="predicted"/>
<organism evidence="1 2">
    <name type="scientific">Salix udensis</name>
    <dbReference type="NCBI Taxonomy" id="889485"/>
    <lineage>
        <taxon>Eukaryota</taxon>
        <taxon>Viridiplantae</taxon>
        <taxon>Streptophyta</taxon>
        <taxon>Embryophyta</taxon>
        <taxon>Tracheophyta</taxon>
        <taxon>Spermatophyta</taxon>
        <taxon>Magnoliopsida</taxon>
        <taxon>eudicotyledons</taxon>
        <taxon>Gunneridae</taxon>
        <taxon>Pentapetalae</taxon>
        <taxon>rosids</taxon>
        <taxon>fabids</taxon>
        <taxon>Malpighiales</taxon>
        <taxon>Salicaceae</taxon>
        <taxon>Saliceae</taxon>
        <taxon>Salix</taxon>
    </lineage>
</organism>
<accession>A0AAD6P1X6</accession>
<comment type="caution">
    <text evidence="1">The sequence shown here is derived from an EMBL/GenBank/DDBJ whole genome shotgun (WGS) entry which is preliminary data.</text>
</comment>
<dbReference type="AlphaFoldDB" id="A0AAD6P1X6"/>